<accession>A0A7S3RT81</accession>
<dbReference type="SUPFAM" id="SSF52799">
    <property type="entry name" value="(Phosphotyrosine protein) phosphatases II"/>
    <property type="match status" value="1"/>
</dbReference>
<protein>
    <submittedName>
        <fullName evidence="2">Uncharacterized protein</fullName>
    </submittedName>
</protein>
<organism evidence="2">
    <name type="scientific">Emiliania huxleyi</name>
    <name type="common">Coccolithophore</name>
    <name type="synonym">Pontosphaera huxleyi</name>
    <dbReference type="NCBI Taxonomy" id="2903"/>
    <lineage>
        <taxon>Eukaryota</taxon>
        <taxon>Haptista</taxon>
        <taxon>Haptophyta</taxon>
        <taxon>Prymnesiophyceae</taxon>
        <taxon>Isochrysidales</taxon>
        <taxon>Noelaerhabdaceae</taxon>
        <taxon>Emiliania</taxon>
    </lineage>
</organism>
<gene>
    <name evidence="2" type="ORF">EHUX00137_LOCUS7605</name>
</gene>
<evidence type="ECO:0000256" key="1">
    <source>
        <dbReference type="SAM" id="MobiDB-lite"/>
    </source>
</evidence>
<dbReference type="AlphaFoldDB" id="A0A7S3RT81"/>
<name>A0A7S3RT81_EMIHU</name>
<dbReference type="InterPro" id="IPR029021">
    <property type="entry name" value="Prot-tyrosine_phosphatase-like"/>
</dbReference>
<proteinExistence type="predicted"/>
<reference evidence="2" key="1">
    <citation type="submission" date="2021-01" db="EMBL/GenBank/DDBJ databases">
        <authorList>
            <person name="Corre E."/>
            <person name="Pelletier E."/>
            <person name="Niang G."/>
            <person name="Scheremetjew M."/>
            <person name="Finn R."/>
            <person name="Kale V."/>
            <person name="Holt S."/>
            <person name="Cochrane G."/>
            <person name="Meng A."/>
            <person name="Brown T."/>
            <person name="Cohen L."/>
        </authorList>
    </citation>
    <scope>NUCLEOTIDE SEQUENCE</scope>
    <source>
        <strain evidence="2">379</strain>
    </source>
</reference>
<dbReference type="Gene3D" id="3.90.190.10">
    <property type="entry name" value="Protein tyrosine phosphatase superfamily"/>
    <property type="match status" value="1"/>
</dbReference>
<sequence>MGLHGPAAWSTTLATVLRSKVPLTGDGFRMAPPAEDPFWQTAQKELETGLGSKADAFWAAVSAALASRLGLECFPRSPAALAEYVSELESIDVTEVAPGLFLGNLSARSSELALCLLRCDRVVAVVPEGHSGKDLRESSGPARRYMPVDGAAPLAQQLPPVVEFIRGGRTLVCSETGRGVAAALCAGAIAAAESITASAAARRVEARRGPVDLTIDSLEELATFADDLRSGIPPPPPPPPATPPSSAAPPPWALPAASLQAGGAAFPSPPATPDAKHARTVWEGAEGSVVEEAPAFPTPLPPGALATKMMPAGLEAIDAGYLPLLHTLPVSRGPDAENLPLSPPISPYLEALADSDFL</sequence>
<feature type="region of interest" description="Disordered" evidence="1">
    <location>
        <begin position="227"/>
        <end position="254"/>
    </location>
</feature>
<feature type="compositionally biased region" description="Pro residues" evidence="1">
    <location>
        <begin position="232"/>
        <end position="253"/>
    </location>
</feature>
<dbReference type="EMBL" id="HBIR01010658">
    <property type="protein sequence ID" value="CAE0534330.1"/>
    <property type="molecule type" value="Transcribed_RNA"/>
</dbReference>
<evidence type="ECO:0000313" key="2">
    <source>
        <dbReference type="EMBL" id="CAE0534330.1"/>
    </source>
</evidence>